<proteinExistence type="predicted"/>
<dbReference type="PANTHER" id="PTHR30006">
    <property type="entry name" value="THIAMINE-BINDING PERIPLASMIC PROTEIN-RELATED"/>
    <property type="match status" value="1"/>
</dbReference>
<evidence type="ECO:0000313" key="3">
    <source>
        <dbReference type="Proteomes" id="UP000246800"/>
    </source>
</evidence>
<protein>
    <submittedName>
        <fullName evidence="2">Iron ABC transporter substrate-binding protein</fullName>
    </submittedName>
</protein>
<dbReference type="Proteomes" id="UP000246800">
    <property type="component" value="Unassembled WGS sequence"/>
</dbReference>
<dbReference type="EMBL" id="QEIT01000592">
    <property type="protein sequence ID" value="PWZ68095.1"/>
    <property type="molecule type" value="Genomic_DNA"/>
</dbReference>
<organism evidence="2 3">
    <name type="scientific">Staphylococcus pseudintermedius</name>
    <dbReference type="NCBI Taxonomy" id="283734"/>
    <lineage>
        <taxon>Bacteria</taxon>
        <taxon>Bacillati</taxon>
        <taxon>Bacillota</taxon>
        <taxon>Bacilli</taxon>
        <taxon>Bacillales</taxon>
        <taxon>Staphylococcaceae</taxon>
        <taxon>Staphylococcus</taxon>
        <taxon>Staphylococcus intermedius group</taxon>
    </lineage>
</organism>
<name>A0A317YLF5_STAPS</name>
<feature type="non-terminal residue" evidence="2">
    <location>
        <position position="108"/>
    </location>
</feature>
<dbReference type="AlphaFoldDB" id="A0A317YLF5"/>
<keyword evidence="1" id="KW-0732">Signal</keyword>
<reference evidence="2 3" key="1">
    <citation type="journal article" date="2018" name="Vet. Microbiol.">
        <title>Clonal diversity and geographic distribution of methicillin-resistant Staphylococcus pseudintermedius from Australian animals: Discovery of novel sequence types.</title>
        <authorList>
            <person name="Worthing K.A."/>
            <person name="Abraham S."/>
            <person name="Coombs G.W."/>
            <person name="Pang S."/>
            <person name="Saputra S."/>
            <person name="Jordan D."/>
            <person name="Trott D.J."/>
            <person name="Norris J.M."/>
        </authorList>
    </citation>
    <scope>NUCLEOTIDE SEQUENCE [LARGE SCALE GENOMIC DNA]</scope>
    <source>
        <strain evidence="2 3">ST525 1</strain>
    </source>
</reference>
<accession>A0A317YLF5</accession>
<dbReference type="PANTHER" id="PTHR30006:SF2">
    <property type="entry name" value="ABC TRANSPORTER SUBSTRATE-BINDING PROTEIN"/>
    <property type="match status" value="1"/>
</dbReference>
<gene>
    <name evidence="2" type="ORF">DD902_15190</name>
</gene>
<evidence type="ECO:0000256" key="1">
    <source>
        <dbReference type="ARBA" id="ARBA00022729"/>
    </source>
</evidence>
<evidence type="ECO:0000313" key="2">
    <source>
        <dbReference type="EMBL" id="PWZ68095.1"/>
    </source>
</evidence>
<feature type="non-terminal residue" evidence="2">
    <location>
        <position position="1"/>
    </location>
</feature>
<comment type="caution">
    <text evidence="2">The sequence shown here is derived from an EMBL/GenBank/DDBJ whole genome shotgun (WGS) entry which is preliminary data.</text>
</comment>
<sequence length="108" mass="12069">IKHGSTQVLLSNLHNEDLSERGDVFMGGVLSETIDHPEDFVPYQDTSVTQQLEDYRSNNKYVTSFLLTPTVIVVNSDLQGDIKIQGYQDLLQPILKGKIAYSNPNTTT</sequence>
<dbReference type="Gene3D" id="3.40.190.10">
    <property type="entry name" value="Periplasmic binding protein-like II"/>
    <property type="match status" value="2"/>
</dbReference>
<dbReference type="GO" id="GO:0030288">
    <property type="term" value="C:outer membrane-bounded periplasmic space"/>
    <property type="evidence" value="ECO:0007669"/>
    <property type="project" value="TreeGrafter"/>
</dbReference>
<dbReference type="GO" id="GO:0030976">
    <property type="term" value="F:thiamine pyrophosphate binding"/>
    <property type="evidence" value="ECO:0007669"/>
    <property type="project" value="TreeGrafter"/>
</dbReference>
<dbReference type="GO" id="GO:0030975">
    <property type="term" value="F:thiamine binding"/>
    <property type="evidence" value="ECO:0007669"/>
    <property type="project" value="TreeGrafter"/>
</dbReference>
<dbReference type="SUPFAM" id="SSF53850">
    <property type="entry name" value="Periplasmic binding protein-like II"/>
    <property type="match status" value="1"/>
</dbReference>
<dbReference type="GO" id="GO:0015888">
    <property type="term" value="P:thiamine transport"/>
    <property type="evidence" value="ECO:0007669"/>
    <property type="project" value="TreeGrafter"/>
</dbReference>